<dbReference type="HOGENOM" id="CLU_015339_0_0_1"/>
<dbReference type="InterPro" id="IPR049452">
    <property type="entry name" value="Anoctamin_TM"/>
</dbReference>
<keyword evidence="11" id="KW-1185">Reference proteome</keyword>
<evidence type="ECO:0000256" key="1">
    <source>
        <dbReference type="ARBA" id="ARBA00004651"/>
    </source>
</evidence>
<gene>
    <name evidence="10" type="ORF">PITG_12256</name>
</gene>
<evidence type="ECO:0000256" key="3">
    <source>
        <dbReference type="ARBA" id="ARBA00022692"/>
    </source>
</evidence>
<feature type="transmembrane region" description="Helical" evidence="7">
    <location>
        <begin position="471"/>
        <end position="494"/>
    </location>
</feature>
<reference evidence="11" key="1">
    <citation type="journal article" date="2009" name="Nature">
        <title>Genome sequence and analysis of the Irish potato famine pathogen Phytophthora infestans.</title>
        <authorList>
            <consortium name="The Broad Institute Genome Sequencing Platform"/>
            <person name="Haas B.J."/>
            <person name="Kamoun S."/>
            <person name="Zody M.C."/>
            <person name="Jiang R.H."/>
            <person name="Handsaker R.E."/>
            <person name="Cano L.M."/>
            <person name="Grabherr M."/>
            <person name="Kodira C.D."/>
            <person name="Raffaele S."/>
            <person name="Torto-Alalibo T."/>
            <person name="Bozkurt T.O."/>
            <person name="Ah-Fong A.M."/>
            <person name="Alvarado L."/>
            <person name="Anderson V.L."/>
            <person name="Armstrong M.R."/>
            <person name="Avrova A."/>
            <person name="Baxter L."/>
            <person name="Beynon J."/>
            <person name="Boevink P.C."/>
            <person name="Bollmann S.R."/>
            <person name="Bos J.I."/>
            <person name="Bulone V."/>
            <person name="Cai G."/>
            <person name="Cakir C."/>
            <person name="Carrington J.C."/>
            <person name="Chawner M."/>
            <person name="Conti L."/>
            <person name="Costanzo S."/>
            <person name="Ewan R."/>
            <person name="Fahlgren N."/>
            <person name="Fischbach M.A."/>
            <person name="Fugelstad J."/>
            <person name="Gilroy E.M."/>
            <person name="Gnerre S."/>
            <person name="Green P.J."/>
            <person name="Grenville-Briggs L.J."/>
            <person name="Griffith J."/>
            <person name="Grunwald N.J."/>
            <person name="Horn K."/>
            <person name="Horner N.R."/>
            <person name="Hu C.H."/>
            <person name="Huitema E."/>
            <person name="Jeong D.H."/>
            <person name="Jones A.M."/>
            <person name="Jones J.D."/>
            <person name="Jones R.W."/>
            <person name="Karlsson E.K."/>
            <person name="Kunjeti S.G."/>
            <person name="Lamour K."/>
            <person name="Liu Z."/>
            <person name="Ma L."/>
            <person name="Maclean D."/>
            <person name="Chibucos M.C."/>
            <person name="McDonald H."/>
            <person name="McWalters J."/>
            <person name="Meijer H.J."/>
            <person name="Morgan W."/>
            <person name="Morris P.F."/>
            <person name="Munro C.A."/>
            <person name="O'Neill K."/>
            <person name="Ospina-Giraldo M."/>
            <person name="Pinzon A."/>
            <person name="Pritchard L."/>
            <person name="Ramsahoye B."/>
            <person name="Ren Q."/>
            <person name="Restrepo S."/>
            <person name="Roy S."/>
            <person name="Sadanandom A."/>
            <person name="Savidor A."/>
            <person name="Schornack S."/>
            <person name="Schwartz D.C."/>
            <person name="Schumann U.D."/>
            <person name="Schwessinger B."/>
            <person name="Seyer L."/>
            <person name="Sharpe T."/>
            <person name="Silvar C."/>
            <person name="Song J."/>
            <person name="Studholme D.J."/>
            <person name="Sykes S."/>
            <person name="Thines M."/>
            <person name="van de Vondervoort P.J."/>
            <person name="Phuntumart V."/>
            <person name="Wawra S."/>
            <person name="Weide R."/>
            <person name="Win J."/>
            <person name="Young C."/>
            <person name="Zhou S."/>
            <person name="Fry W."/>
            <person name="Meyers B.C."/>
            <person name="van West P."/>
            <person name="Ristaino J."/>
            <person name="Govers F."/>
            <person name="Birch P.R."/>
            <person name="Whisson S.C."/>
            <person name="Judelson H.S."/>
            <person name="Nusbaum C."/>
        </authorList>
    </citation>
    <scope>NUCLEOTIDE SEQUENCE [LARGE SCALE GENOMIC DNA]</scope>
    <source>
        <strain evidence="11">T30-4</strain>
    </source>
</reference>
<feature type="domain" description="Anoctamin dimerisation" evidence="9">
    <location>
        <begin position="108"/>
        <end position="284"/>
    </location>
</feature>
<organism evidence="10 11">
    <name type="scientific">Phytophthora infestans (strain T30-4)</name>
    <name type="common">Potato late blight agent</name>
    <dbReference type="NCBI Taxonomy" id="403677"/>
    <lineage>
        <taxon>Eukaryota</taxon>
        <taxon>Sar</taxon>
        <taxon>Stramenopiles</taxon>
        <taxon>Oomycota</taxon>
        <taxon>Peronosporomycetes</taxon>
        <taxon>Peronosporales</taxon>
        <taxon>Peronosporaceae</taxon>
        <taxon>Phytophthora</taxon>
    </lineage>
</organism>
<dbReference type="RefSeq" id="XP_002900860.1">
    <property type="nucleotide sequence ID" value="XM_002900814.1"/>
</dbReference>
<dbReference type="Pfam" id="PF04547">
    <property type="entry name" value="Anoctamin"/>
    <property type="match status" value="1"/>
</dbReference>
<keyword evidence="5 7" id="KW-0472">Membrane</keyword>
<evidence type="ECO:0000256" key="5">
    <source>
        <dbReference type="ARBA" id="ARBA00023136"/>
    </source>
</evidence>
<evidence type="ECO:0000259" key="9">
    <source>
        <dbReference type="Pfam" id="PF16178"/>
    </source>
</evidence>
<protein>
    <submittedName>
        <fullName evidence="10">Anoctamin-like protein</fullName>
    </submittedName>
</protein>
<dbReference type="InterPro" id="IPR007632">
    <property type="entry name" value="Anoctamin"/>
</dbReference>
<name>D0NJE9_PHYIT</name>
<keyword evidence="3 7" id="KW-0812">Transmembrane</keyword>
<feature type="transmembrane region" description="Helical" evidence="7">
    <location>
        <begin position="352"/>
        <end position="372"/>
    </location>
</feature>
<accession>D0NJE9</accession>
<keyword evidence="2" id="KW-1003">Cell membrane</keyword>
<keyword evidence="6" id="KW-0325">Glycoprotein</keyword>
<comment type="subcellular location">
    <subcellularLocation>
        <location evidence="1">Cell membrane</location>
        <topology evidence="1">Multi-pass membrane protein</topology>
    </subcellularLocation>
</comment>
<proteinExistence type="predicted"/>
<evidence type="ECO:0000256" key="7">
    <source>
        <dbReference type="SAM" id="Phobius"/>
    </source>
</evidence>
<dbReference type="Pfam" id="PF16178">
    <property type="entry name" value="Anoct_dimer"/>
    <property type="match status" value="1"/>
</dbReference>
<dbReference type="PANTHER" id="PTHR12308:SF73">
    <property type="entry name" value="ANOCTAMIN"/>
    <property type="match status" value="1"/>
</dbReference>
<sequence>MLDREKAISMSDESDSKQLAVNDVCSTGIRNTPDSGPELDGLSLHTAPQLGFYFVNQDQLKINFDEHKIKYELTPMSDPYPQPQTAELRLRVPLDYGTSSVEPNGRWDYVIVFPNPPKHVIEASDERDTIIKRLRGAGLRLRLFYSVGKELVFCKIRAPEELMRREAEVLKMHLQLDPTELRRASFNGIPEYGIAPFPIRDVKQTYRYSPFDYIFAPYFQARDLQHFYARKGPNGSLFSSTDRIGLIEHIITNHQTGAGQDIDRLVYEEIIVETYPLHEEEEKMDLKEHWIVWNMSPMNQPFDRICQYFGVKVALYFLYLGHYTKWLLYPTLVGIVTGIVSYSIPHDNYNTVFAYVSPLFGAFMTIWMTIYLENWKRLNSRETLRWGTAHFSETVNLRPQFYGERIPSPMNGKSTRYFPPREKLKRVAYSWVVISFLILIVFVLVSSIFMLTYDLTKGNDSDKLVLDDYKYGSIVSSVANVVQITIMTKIYNYVSIMLVDQENHRTDMEYENSLIVKTVIFQFVNNYAGLFYVAFLKEGFEGCDISCMHELEYMLAIVFCSRLFVGNITEVAIPRLFVYFSKYRLLGHLDDYKKSDAERELFMAQYDWHGTFDDYTEMALQFGFTTMFVVAFPFAPLLSYVNNYFEIRLDAYRLIFESRRPRPRNVRSMGYWYLVLQAFAAISVCTNGAVVIFTGDFFNHLEASTRAWMFSIFIGGMFLFKYFLEVCIDDVPEDVAVQKYRQEFLISKCLYHMPDDDVNCPIGDDCDDPENMLTIDDEDST</sequence>
<dbReference type="KEGG" id="pif:PITG_12256"/>
<dbReference type="GO" id="GO:0005886">
    <property type="term" value="C:plasma membrane"/>
    <property type="evidence" value="ECO:0007669"/>
    <property type="project" value="UniProtKB-SubCell"/>
</dbReference>
<feature type="transmembrane region" description="Helical" evidence="7">
    <location>
        <begin position="514"/>
        <end position="535"/>
    </location>
</feature>
<dbReference type="OMA" id="PYAVREQ"/>
<feature type="transmembrane region" description="Helical" evidence="7">
    <location>
        <begin position="707"/>
        <end position="724"/>
    </location>
</feature>
<dbReference type="PANTHER" id="PTHR12308">
    <property type="entry name" value="ANOCTAMIN"/>
    <property type="match status" value="1"/>
</dbReference>
<evidence type="ECO:0000256" key="2">
    <source>
        <dbReference type="ARBA" id="ARBA00022475"/>
    </source>
</evidence>
<evidence type="ECO:0000313" key="11">
    <source>
        <dbReference type="Proteomes" id="UP000006643"/>
    </source>
</evidence>
<evidence type="ECO:0000256" key="6">
    <source>
        <dbReference type="ARBA" id="ARBA00023180"/>
    </source>
</evidence>
<dbReference type="OrthoDB" id="296386at2759"/>
<feature type="domain" description="Anoctamin transmembrane" evidence="8">
    <location>
        <begin position="305"/>
        <end position="741"/>
    </location>
</feature>
<dbReference type="EMBL" id="DS028141">
    <property type="protein sequence ID" value="EEY59667.1"/>
    <property type="molecule type" value="Genomic_DNA"/>
</dbReference>
<dbReference type="InParanoid" id="D0NJE9"/>
<evidence type="ECO:0000313" key="10">
    <source>
        <dbReference type="EMBL" id="EEY59667.1"/>
    </source>
</evidence>
<feature type="transmembrane region" description="Helical" evidence="7">
    <location>
        <begin position="622"/>
        <end position="641"/>
    </location>
</feature>
<dbReference type="eggNOG" id="KOG2514">
    <property type="taxonomic scope" value="Eukaryota"/>
</dbReference>
<dbReference type="VEuPathDB" id="FungiDB:PITG_12256"/>
<dbReference type="GeneID" id="9473251"/>
<evidence type="ECO:0000259" key="8">
    <source>
        <dbReference type="Pfam" id="PF04547"/>
    </source>
</evidence>
<feature type="transmembrane region" description="Helical" evidence="7">
    <location>
        <begin position="671"/>
        <end position="695"/>
    </location>
</feature>
<feature type="transmembrane region" description="Helical" evidence="7">
    <location>
        <begin position="428"/>
        <end position="451"/>
    </location>
</feature>
<dbReference type="AlphaFoldDB" id="D0NJE9"/>
<dbReference type="InterPro" id="IPR032394">
    <property type="entry name" value="Anoct_dimer"/>
</dbReference>
<evidence type="ECO:0000256" key="4">
    <source>
        <dbReference type="ARBA" id="ARBA00022989"/>
    </source>
</evidence>
<dbReference type="GO" id="GO:0005254">
    <property type="term" value="F:chloride channel activity"/>
    <property type="evidence" value="ECO:0007669"/>
    <property type="project" value="TreeGrafter"/>
</dbReference>
<keyword evidence="4 7" id="KW-1133">Transmembrane helix</keyword>
<dbReference type="Proteomes" id="UP000006643">
    <property type="component" value="Unassembled WGS sequence"/>
</dbReference>
<dbReference type="GO" id="GO:0046983">
    <property type="term" value="F:protein dimerization activity"/>
    <property type="evidence" value="ECO:0007669"/>
    <property type="project" value="InterPro"/>
</dbReference>